<dbReference type="Gene3D" id="3.30.450.330">
    <property type="match status" value="1"/>
</dbReference>
<dbReference type="InterPro" id="IPR005311">
    <property type="entry name" value="PBP_dimer"/>
</dbReference>
<evidence type="ECO:0000256" key="4">
    <source>
        <dbReference type="SAM" id="MobiDB-lite"/>
    </source>
</evidence>
<feature type="compositionally biased region" description="Basic and acidic residues" evidence="4">
    <location>
        <begin position="21"/>
        <end position="35"/>
    </location>
</feature>
<dbReference type="GO" id="GO:0008658">
    <property type="term" value="F:penicillin binding"/>
    <property type="evidence" value="ECO:0007669"/>
    <property type="project" value="InterPro"/>
</dbReference>
<evidence type="ECO:0000256" key="2">
    <source>
        <dbReference type="ARBA" id="ARBA00007171"/>
    </source>
</evidence>
<evidence type="ECO:0000259" key="7">
    <source>
        <dbReference type="Pfam" id="PF03717"/>
    </source>
</evidence>
<evidence type="ECO:0000256" key="5">
    <source>
        <dbReference type="SAM" id="Phobius"/>
    </source>
</evidence>
<comment type="caution">
    <text evidence="8">The sequence shown here is derived from an EMBL/GenBank/DDBJ whole genome shotgun (WGS) entry which is preliminary data.</text>
</comment>
<dbReference type="InterPro" id="IPR001460">
    <property type="entry name" value="PCN-bd_Tpept"/>
</dbReference>
<dbReference type="AlphaFoldDB" id="K9EYI0"/>
<evidence type="ECO:0000259" key="6">
    <source>
        <dbReference type="Pfam" id="PF00905"/>
    </source>
</evidence>
<feature type="region of interest" description="Disordered" evidence="4">
    <location>
        <begin position="341"/>
        <end position="360"/>
    </location>
</feature>
<dbReference type="EMBL" id="AGWL01000001">
    <property type="protein sequence ID" value="EKU96057.1"/>
    <property type="molecule type" value="Genomic_DNA"/>
</dbReference>
<comment type="subcellular location">
    <subcellularLocation>
        <location evidence="1">Membrane</location>
    </subcellularLocation>
</comment>
<protein>
    <recommendedName>
        <fullName evidence="10">Penicillin-binding protein transpeptidase domain-containing protein</fullName>
    </recommendedName>
</protein>
<dbReference type="InterPro" id="IPR036138">
    <property type="entry name" value="PBP_dimer_sf"/>
</dbReference>
<organism evidence="8 9">
    <name type="scientific">Actinobaculum massiliense ACS-171-V-Col2</name>
    <dbReference type="NCBI Taxonomy" id="883066"/>
    <lineage>
        <taxon>Bacteria</taxon>
        <taxon>Bacillati</taxon>
        <taxon>Actinomycetota</taxon>
        <taxon>Actinomycetes</taxon>
        <taxon>Actinomycetales</taxon>
        <taxon>Actinomycetaceae</taxon>
        <taxon>Actinobaculum</taxon>
    </lineage>
</organism>
<evidence type="ECO:0000313" key="9">
    <source>
        <dbReference type="Proteomes" id="UP000009888"/>
    </source>
</evidence>
<dbReference type="HOGENOM" id="CLU_009289_6_5_11"/>
<dbReference type="SUPFAM" id="SSF56519">
    <property type="entry name" value="Penicillin binding protein dimerisation domain"/>
    <property type="match status" value="1"/>
</dbReference>
<keyword evidence="9" id="KW-1185">Reference proteome</keyword>
<dbReference type="GO" id="GO:0005886">
    <property type="term" value="C:plasma membrane"/>
    <property type="evidence" value="ECO:0007669"/>
    <property type="project" value="TreeGrafter"/>
</dbReference>
<dbReference type="GO" id="GO:0071555">
    <property type="term" value="P:cell wall organization"/>
    <property type="evidence" value="ECO:0007669"/>
    <property type="project" value="TreeGrafter"/>
</dbReference>
<dbReference type="PANTHER" id="PTHR30627:SF1">
    <property type="entry name" value="PEPTIDOGLYCAN D,D-TRANSPEPTIDASE FTSI"/>
    <property type="match status" value="1"/>
</dbReference>
<keyword evidence="3 5" id="KW-0472">Membrane</keyword>
<keyword evidence="5" id="KW-0812">Transmembrane</keyword>
<evidence type="ECO:0000256" key="1">
    <source>
        <dbReference type="ARBA" id="ARBA00004370"/>
    </source>
</evidence>
<accession>K9EYI0</accession>
<sequence>MDESRNNGESASSRHPRRDGKRNGNKDGKQKSQRFDVRRVLARRRASASGDTAMFHSRTKLLIIAFLLCIALLAVRLFDLQFLRSDGLAASADAFRTRTYTLHAERGDIKDSSGSVLATSVERYNVGVNQKLIGEYVHYKTDEDGHLIRDAAGDPVVAGTGAAEAAKVLAPILGLDRAQLGGTLLGGEEKTTFAYIAKDISPETWRTISALQIPGIEPEQYMKRDYPNGPVAGNIIGYVGETAQNPNAVGQAGIERSQEDVLAGVDGSYTVQTAGGGAVVPNGTANRVEPVNGRDVRLTIDRDLQNSLMEALDRSVAANSAQWGSAVVIEIGTGRVLALADSNSPDPSNLKETDPSNWGSRAVQAPVEPGSTGKIPTFSAAIDQGAVNPLTTFTVPDRITMPNGETISDNDPHSTQGMTVAGIMALSYNTGLIQIGDTVQDSTRYGYMRAFGIGSPTGIELPAESAGILRDPSTWDNRTRYTTMFGQGWAATTLQMGQIAATIGNGGVYMPIHIIDSVTDEHGNEVATVPGESHRVISEESAQTMLNMMQGVTQPGSTGWMARVEGYNVAGKTGTAQVPDKNGNLTRRVGTFIGVVPAENPQIAIAVTVYGGAGAGYGGTTAAPVFKEVTEFATRQLGIPPSEVPLFKYPWYQWEMGKQK</sequence>
<feature type="transmembrane region" description="Helical" evidence="5">
    <location>
        <begin position="61"/>
        <end position="78"/>
    </location>
</feature>
<dbReference type="Pfam" id="PF00905">
    <property type="entry name" value="Transpeptidase"/>
    <property type="match status" value="1"/>
</dbReference>
<dbReference type="Gene3D" id="3.40.710.10">
    <property type="entry name" value="DD-peptidase/beta-lactamase superfamily"/>
    <property type="match status" value="1"/>
</dbReference>
<dbReference type="Proteomes" id="UP000009888">
    <property type="component" value="Unassembled WGS sequence"/>
</dbReference>
<feature type="domain" description="Penicillin-binding protein transpeptidase" evidence="6">
    <location>
        <begin position="324"/>
        <end position="630"/>
    </location>
</feature>
<evidence type="ECO:0000313" key="8">
    <source>
        <dbReference type="EMBL" id="EKU96057.1"/>
    </source>
</evidence>
<feature type="region of interest" description="Disordered" evidence="4">
    <location>
        <begin position="1"/>
        <end position="35"/>
    </location>
</feature>
<reference evidence="8 9" key="1">
    <citation type="submission" date="2012-09" db="EMBL/GenBank/DDBJ databases">
        <title>The Genome Sequence of Actinobaculum massiliae ACS-171-V-COL2.</title>
        <authorList>
            <consortium name="The Broad Institute Genome Sequencing Platform"/>
            <person name="Earl A."/>
            <person name="Ward D."/>
            <person name="Feldgarden M."/>
            <person name="Gevers D."/>
            <person name="Saerens B."/>
            <person name="Vaneechoutte M."/>
            <person name="Walker B."/>
            <person name="Young S.K."/>
            <person name="Zeng Q."/>
            <person name="Gargeya S."/>
            <person name="Fitzgerald M."/>
            <person name="Haas B."/>
            <person name="Abouelleil A."/>
            <person name="Alvarado L."/>
            <person name="Arachchi H.M."/>
            <person name="Berlin A."/>
            <person name="Chapman S.B."/>
            <person name="Goldberg J."/>
            <person name="Griggs A."/>
            <person name="Gujja S."/>
            <person name="Hansen M."/>
            <person name="Howarth C."/>
            <person name="Imamovic A."/>
            <person name="Larimer J."/>
            <person name="McCowen C."/>
            <person name="Montmayeur A."/>
            <person name="Murphy C."/>
            <person name="Neiman D."/>
            <person name="Pearson M."/>
            <person name="Priest M."/>
            <person name="Roberts A."/>
            <person name="Saif S."/>
            <person name="Shea T."/>
            <person name="Sisk P."/>
            <person name="Sykes S."/>
            <person name="Wortman J."/>
            <person name="Nusbaum C."/>
            <person name="Birren B."/>
        </authorList>
    </citation>
    <scope>NUCLEOTIDE SEQUENCE [LARGE SCALE GENOMIC DNA]</scope>
    <source>
        <strain evidence="9">ACS-171-V-Col2</strain>
    </source>
</reference>
<comment type="similarity">
    <text evidence="2">Belongs to the transpeptidase family.</text>
</comment>
<dbReference type="STRING" id="202789.GCA_001457435_00218"/>
<dbReference type="InterPro" id="IPR012338">
    <property type="entry name" value="Beta-lactam/transpept-like"/>
</dbReference>
<name>K9EYI0_9ACTO</name>
<evidence type="ECO:0000256" key="3">
    <source>
        <dbReference type="ARBA" id="ARBA00023136"/>
    </source>
</evidence>
<dbReference type="SUPFAM" id="SSF56601">
    <property type="entry name" value="beta-lactamase/transpeptidase-like"/>
    <property type="match status" value="1"/>
</dbReference>
<dbReference type="InterPro" id="IPR050515">
    <property type="entry name" value="Beta-lactam/transpept"/>
</dbReference>
<dbReference type="RefSeq" id="WP_007000363.1">
    <property type="nucleotide sequence ID" value="NZ_JH992955.1"/>
</dbReference>
<evidence type="ECO:0008006" key="10">
    <source>
        <dbReference type="Google" id="ProtNLM"/>
    </source>
</evidence>
<proteinExistence type="inferred from homology"/>
<dbReference type="PATRIC" id="fig|883066.3.peg.147"/>
<dbReference type="Gene3D" id="3.90.1310.10">
    <property type="entry name" value="Penicillin-binding protein 2a (Domain 2)"/>
    <property type="match status" value="1"/>
</dbReference>
<dbReference type="eggNOG" id="COG0768">
    <property type="taxonomic scope" value="Bacteria"/>
</dbReference>
<gene>
    <name evidence="8" type="ORF">HMPREF9233_00145</name>
</gene>
<dbReference type="PANTHER" id="PTHR30627">
    <property type="entry name" value="PEPTIDOGLYCAN D,D-TRANSPEPTIDASE"/>
    <property type="match status" value="1"/>
</dbReference>
<keyword evidence="5" id="KW-1133">Transmembrane helix</keyword>
<feature type="domain" description="Penicillin-binding protein dimerisation" evidence="7">
    <location>
        <begin position="103"/>
        <end position="281"/>
    </location>
</feature>
<dbReference type="Pfam" id="PF03717">
    <property type="entry name" value="PBP_dimer"/>
    <property type="match status" value="1"/>
</dbReference>